<dbReference type="Proteomes" id="UP000694392">
    <property type="component" value="Unplaced"/>
</dbReference>
<feature type="domain" description="Allantoicase" evidence="3">
    <location>
        <begin position="15"/>
        <end position="132"/>
    </location>
</feature>
<comment type="similarity">
    <text evidence="1">Belongs to the allantoicase family.</text>
</comment>
<proteinExistence type="inferred from homology"/>
<evidence type="ECO:0000256" key="2">
    <source>
        <dbReference type="ARBA" id="ARBA00031078"/>
    </source>
</evidence>
<evidence type="ECO:0000259" key="3">
    <source>
        <dbReference type="Pfam" id="PF03561"/>
    </source>
</evidence>
<evidence type="ECO:0000313" key="5">
    <source>
        <dbReference type="Proteomes" id="UP000694392"/>
    </source>
</evidence>
<dbReference type="GO" id="GO:0004037">
    <property type="term" value="F:allantoicase activity"/>
    <property type="evidence" value="ECO:0007669"/>
    <property type="project" value="InterPro"/>
</dbReference>
<name>A0A8D0GQ06_SPHPU</name>
<evidence type="ECO:0000313" key="4">
    <source>
        <dbReference type="Ensembl" id="ENSSPUP00000008452.1"/>
    </source>
</evidence>
<reference evidence="4" key="2">
    <citation type="submission" date="2025-09" db="UniProtKB">
        <authorList>
            <consortium name="Ensembl"/>
        </authorList>
    </citation>
    <scope>IDENTIFICATION</scope>
</reference>
<keyword evidence="5" id="KW-1185">Reference proteome</keyword>
<dbReference type="PANTHER" id="PTHR12045">
    <property type="entry name" value="ALLANTOICASE"/>
    <property type="match status" value="1"/>
</dbReference>
<dbReference type="InterPro" id="IPR008979">
    <property type="entry name" value="Galactose-bd-like_sf"/>
</dbReference>
<dbReference type="SUPFAM" id="SSF49785">
    <property type="entry name" value="Galactose-binding domain-like"/>
    <property type="match status" value="2"/>
</dbReference>
<sequence>MSSPPQEIRYSNQSPECKPGLLTEYGKWIDGWETRRKRIPGHDWCIIQLGLPGVVHGFEADTSFFVGNCAPRISIQAACLKQELSSRGNRLGTAATEEEFKAVKQFFHRWMVIFFLLPIDGGIARFKVYGTVQRDWSTFGTNDLKDLVAMVNGGVCVGFSDWIGWPIGWIGRATSIEDGWETGRKLNRPSVLKADGKGALFMSCSEWAIFRLAHPGIITHIEIDTNHFKGSFPDNCKLEACVMNTQEEKDCVKQKWNLKQGLKWNLLLSVAKLNPHKRHFFNATAIQMQAVITHVKLTIVPDGGVSRLRLWGFPRALSKMNK</sequence>
<protein>
    <recommendedName>
        <fullName evidence="2">Allantoate amidinohydrolase</fullName>
    </recommendedName>
</protein>
<reference evidence="4" key="1">
    <citation type="submission" date="2025-08" db="UniProtKB">
        <authorList>
            <consortium name="Ensembl"/>
        </authorList>
    </citation>
    <scope>IDENTIFICATION</scope>
</reference>
<dbReference type="NCBIfam" id="TIGR02961">
    <property type="entry name" value="allantoicase"/>
    <property type="match status" value="1"/>
</dbReference>
<evidence type="ECO:0000256" key="1">
    <source>
        <dbReference type="ARBA" id="ARBA00009242"/>
    </source>
</evidence>
<gene>
    <name evidence="4" type="primary">ALLC</name>
</gene>
<dbReference type="Pfam" id="PF03561">
    <property type="entry name" value="Allantoicase"/>
    <property type="match status" value="2"/>
</dbReference>
<dbReference type="Gene3D" id="2.60.120.260">
    <property type="entry name" value="Galactose-binding domain-like"/>
    <property type="match status" value="2"/>
</dbReference>
<accession>A0A8D0GQ06</accession>
<dbReference type="Ensembl" id="ENSSPUT00000009016.1">
    <property type="protein sequence ID" value="ENSSPUP00000008452.1"/>
    <property type="gene ID" value="ENSSPUG00000006545.1"/>
</dbReference>
<dbReference type="InterPro" id="IPR015908">
    <property type="entry name" value="Allantoicase_dom"/>
</dbReference>
<dbReference type="AlphaFoldDB" id="A0A8D0GQ06"/>
<organism evidence="4 5">
    <name type="scientific">Sphenodon punctatus</name>
    <name type="common">Tuatara</name>
    <name type="synonym">Hatteria punctata</name>
    <dbReference type="NCBI Taxonomy" id="8508"/>
    <lineage>
        <taxon>Eukaryota</taxon>
        <taxon>Metazoa</taxon>
        <taxon>Chordata</taxon>
        <taxon>Craniata</taxon>
        <taxon>Vertebrata</taxon>
        <taxon>Euteleostomi</taxon>
        <taxon>Lepidosauria</taxon>
        <taxon>Sphenodontia</taxon>
        <taxon>Sphenodontidae</taxon>
        <taxon>Sphenodon</taxon>
    </lineage>
</organism>
<dbReference type="FunFam" id="2.60.120.260:FF:000077">
    <property type="entry name" value="Probable allantoicase"/>
    <property type="match status" value="1"/>
</dbReference>
<dbReference type="GeneTree" id="ENSGT00390000001793"/>
<feature type="domain" description="Allantoicase" evidence="3">
    <location>
        <begin position="174"/>
        <end position="313"/>
    </location>
</feature>
<dbReference type="GO" id="GO:0000256">
    <property type="term" value="P:allantoin catabolic process"/>
    <property type="evidence" value="ECO:0007669"/>
    <property type="project" value="InterPro"/>
</dbReference>
<dbReference type="PANTHER" id="PTHR12045:SF3">
    <property type="entry name" value="INACTIVE ALLANTOICASE-RELATED"/>
    <property type="match status" value="1"/>
</dbReference>
<dbReference type="InterPro" id="IPR005164">
    <property type="entry name" value="Allantoicase"/>
</dbReference>